<evidence type="ECO:0000256" key="1">
    <source>
        <dbReference type="ARBA" id="ARBA00022737"/>
    </source>
</evidence>
<feature type="compositionally biased region" description="Basic and acidic residues" evidence="2">
    <location>
        <begin position="681"/>
        <end position="696"/>
    </location>
</feature>
<feature type="region of interest" description="Disordered" evidence="2">
    <location>
        <begin position="799"/>
        <end position="824"/>
    </location>
</feature>
<evidence type="ECO:0000313" key="4">
    <source>
        <dbReference type="Proteomes" id="UP000825729"/>
    </source>
</evidence>
<protein>
    <recommendedName>
        <fullName evidence="5">Protein TIC 100</fullName>
    </recommendedName>
</protein>
<feature type="region of interest" description="Disordered" evidence="2">
    <location>
        <begin position="731"/>
        <end position="755"/>
    </location>
</feature>
<name>A0AAV7FGC8_ARIFI</name>
<dbReference type="AlphaFoldDB" id="A0AAV7FGC8"/>
<proteinExistence type="predicted"/>
<keyword evidence="1" id="KW-0677">Repeat</keyword>
<accession>A0AAV7FGC8</accession>
<dbReference type="GO" id="GO:0016020">
    <property type="term" value="C:membrane"/>
    <property type="evidence" value="ECO:0007669"/>
    <property type="project" value="UniProtKB-ARBA"/>
</dbReference>
<feature type="compositionally biased region" description="Polar residues" evidence="2">
    <location>
        <begin position="737"/>
        <end position="755"/>
    </location>
</feature>
<keyword evidence="4" id="KW-1185">Reference proteome</keyword>
<feature type="compositionally biased region" description="Basic and acidic residues" evidence="2">
    <location>
        <begin position="631"/>
        <end position="656"/>
    </location>
</feature>
<evidence type="ECO:0000256" key="2">
    <source>
        <dbReference type="SAM" id="MobiDB-lite"/>
    </source>
</evidence>
<comment type="caution">
    <text evidence="3">The sequence shown here is derived from an EMBL/GenBank/DDBJ whole genome shotgun (WGS) entry which is preliminary data.</text>
</comment>
<feature type="region of interest" description="Disordered" evidence="2">
    <location>
        <begin position="628"/>
        <end position="706"/>
    </location>
</feature>
<dbReference type="Proteomes" id="UP000825729">
    <property type="component" value="Unassembled WGS sequence"/>
</dbReference>
<evidence type="ECO:0008006" key="5">
    <source>
        <dbReference type="Google" id="ProtNLM"/>
    </source>
</evidence>
<dbReference type="Pfam" id="PF02493">
    <property type="entry name" value="MORN"/>
    <property type="match status" value="3"/>
</dbReference>
<dbReference type="SMART" id="SM00698">
    <property type="entry name" value="MORN"/>
    <property type="match status" value="3"/>
</dbReference>
<dbReference type="InterPro" id="IPR003409">
    <property type="entry name" value="MORN"/>
</dbReference>
<sequence>MPEENPAQSSEDKQDPAAESEDEEDSSSESLPEENVEEEAGADDDDDYYTDSEYSEDDAVIEETYEEEEDDKSPEAMLRRLNEVIESRDYKKKLEREDRDYVFYEDNFNFPEDPEKWREEDLDEYWEDAPLGMTEPGWDPVWADEEDWEVVREELEAGNDPKIAPFYVPYRRFCPVIPDNHFDISSPKAVIEELDRIEEFLKWVSYIFPDGSSYEGTVWDDLAHGKGVYIAENGLVRYEGEWLQNNMEGHGVVEVDIPGREPIPGSKLEAKMRSEGRIVARDYMSPEDRKWLEMDIADSVMLANGRYEIPWDDNDEWVRQFGSKPEKGRYRYAGQWKHSRMHGCGVYEVNERIIFGRFYFGELMQDSTGCDADVATLHAGIAEVAAAKARMFVNKPDGMVREERGPFNDPQHPYFYDEDDVWMAPGFINQFFEVPDYWKRYAKDVDQEREMWLNSFYKAPLRIPMPAELSYWWEKDQNPEFVLINQEPEPDPDDPSKLIYTEDPLIVHTPTGRIINYVDDEEHGIRLFWQPPLEEGEEVDPSKAQFLPLGYDEFFGRAVPGQKKEGKLMRLVVAVENFLKPIFEKLDKWAEEMKKSSDLKLKLIDQELEFVEAQICLEETIDDYENALKQQQKEEEKSGEMTRVENEDISSDKVESESDEEDGEEQDEESPANFGSVFEVEATKDIAKDDRKDKGTKPRGSPFSASSLSFASASLASAITFNLHESLRGWKKRRRQSNTTELLTGSQELSNSSSPMNANLVTFPQLYAPYLSLKALQDHPKFLKKTNKNSQLQMLAKVISGPQASSRSKTSLPTKELSNLNPKLASEPEEDLRWILSLHTPLHNSTQCPDIL</sequence>
<dbReference type="Gene3D" id="2.20.110.10">
    <property type="entry name" value="Histone H3 K4-specific methyltransferase SET7/9 N-terminal domain"/>
    <property type="match status" value="1"/>
</dbReference>
<feature type="compositionally biased region" description="Acidic residues" evidence="2">
    <location>
        <begin position="18"/>
        <end position="72"/>
    </location>
</feature>
<gene>
    <name evidence="3" type="ORF">H6P81_003625</name>
</gene>
<feature type="compositionally biased region" description="Acidic residues" evidence="2">
    <location>
        <begin position="657"/>
        <end position="670"/>
    </location>
</feature>
<reference evidence="3 4" key="1">
    <citation type="submission" date="2021-07" db="EMBL/GenBank/DDBJ databases">
        <title>The Aristolochia fimbriata genome: insights into angiosperm evolution, floral development and chemical biosynthesis.</title>
        <authorList>
            <person name="Jiao Y."/>
        </authorList>
    </citation>
    <scope>NUCLEOTIDE SEQUENCE [LARGE SCALE GENOMIC DNA]</scope>
    <source>
        <strain evidence="3">IBCAS-2021</strain>
        <tissue evidence="3">Leaf</tissue>
    </source>
</reference>
<feature type="region of interest" description="Disordered" evidence="2">
    <location>
        <begin position="1"/>
        <end position="77"/>
    </location>
</feature>
<dbReference type="PANTHER" id="PTHR43215:SF13">
    <property type="entry name" value="PROTEIN TIC 100"/>
    <property type="match status" value="1"/>
</dbReference>
<evidence type="ECO:0000313" key="3">
    <source>
        <dbReference type="EMBL" id="KAG9459117.1"/>
    </source>
</evidence>
<dbReference type="SUPFAM" id="SSF82185">
    <property type="entry name" value="Histone H3 K4-specific methyltransferase SET7/9 N-terminal domain"/>
    <property type="match status" value="1"/>
</dbReference>
<organism evidence="3 4">
    <name type="scientific">Aristolochia fimbriata</name>
    <name type="common">White veined hardy Dutchman's pipe vine</name>
    <dbReference type="NCBI Taxonomy" id="158543"/>
    <lineage>
        <taxon>Eukaryota</taxon>
        <taxon>Viridiplantae</taxon>
        <taxon>Streptophyta</taxon>
        <taxon>Embryophyta</taxon>
        <taxon>Tracheophyta</taxon>
        <taxon>Spermatophyta</taxon>
        <taxon>Magnoliopsida</taxon>
        <taxon>Magnoliidae</taxon>
        <taxon>Piperales</taxon>
        <taxon>Aristolochiaceae</taxon>
        <taxon>Aristolochia</taxon>
    </lineage>
</organism>
<feature type="compositionally biased region" description="Polar residues" evidence="2">
    <location>
        <begin position="802"/>
        <end position="821"/>
    </location>
</feature>
<dbReference type="PANTHER" id="PTHR43215">
    <property type="entry name" value="RADIAL SPOKE HEAD 1 HOMOLOG"/>
    <property type="match status" value="1"/>
</dbReference>
<dbReference type="EMBL" id="JAINDJ010000002">
    <property type="protein sequence ID" value="KAG9459117.1"/>
    <property type="molecule type" value="Genomic_DNA"/>
</dbReference>